<protein>
    <submittedName>
        <fullName evidence="1">Uncharacterized protein</fullName>
    </submittedName>
</protein>
<reference evidence="1" key="1">
    <citation type="journal article" date="2014" name="Front. Microbiol.">
        <title>High frequency of phylogenetically diverse reductive dehalogenase-homologous genes in deep subseafloor sedimentary metagenomes.</title>
        <authorList>
            <person name="Kawai M."/>
            <person name="Futagami T."/>
            <person name="Toyoda A."/>
            <person name="Takaki Y."/>
            <person name="Nishi S."/>
            <person name="Hori S."/>
            <person name="Arai W."/>
            <person name="Tsubouchi T."/>
            <person name="Morono Y."/>
            <person name="Uchiyama I."/>
            <person name="Ito T."/>
            <person name="Fujiyama A."/>
            <person name="Inagaki F."/>
            <person name="Takami H."/>
        </authorList>
    </citation>
    <scope>NUCLEOTIDE SEQUENCE</scope>
    <source>
        <strain evidence="1">Expedition CK06-06</strain>
    </source>
</reference>
<proteinExistence type="predicted"/>
<name>X1DB39_9ZZZZ</name>
<accession>X1DB39</accession>
<dbReference type="EMBL" id="BART01025553">
    <property type="protein sequence ID" value="GAH02299.1"/>
    <property type="molecule type" value="Genomic_DNA"/>
</dbReference>
<gene>
    <name evidence="1" type="ORF">S01H4_45836</name>
</gene>
<comment type="caution">
    <text evidence="1">The sequence shown here is derived from an EMBL/GenBank/DDBJ whole genome shotgun (WGS) entry which is preliminary data.</text>
</comment>
<organism evidence="1">
    <name type="scientific">marine sediment metagenome</name>
    <dbReference type="NCBI Taxonomy" id="412755"/>
    <lineage>
        <taxon>unclassified sequences</taxon>
        <taxon>metagenomes</taxon>
        <taxon>ecological metagenomes</taxon>
    </lineage>
</organism>
<dbReference type="AlphaFoldDB" id="X1DB39"/>
<evidence type="ECO:0000313" key="1">
    <source>
        <dbReference type="EMBL" id="GAH02299.1"/>
    </source>
</evidence>
<sequence>MVDRFLPKNESIAYKIGHKFIRSVLMYPKLFSVFFKQASATRDKHLAVAKRQYIDSVKMTSLLEERKTSDIFVDLSEVDFRGRIIGLLESIAATEVKLSAVELAKKVTIELAIEKEDLVNLVSIEAMNVLKRGEYTHV</sequence>
<feature type="non-terminal residue" evidence="1">
    <location>
        <position position="138"/>
    </location>
</feature>